<dbReference type="InterPro" id="IPR023198">
    <property type="entry name" value="PGP-like_dom2"/>
</dbReference>
<dbReference type="Gene3D" id="3.40.50.1000">
    <property type="entry name" value="HAD superfamily/HAD-like"/>
    <property type="match status" value="1"/>
</dbReference>
<dbReference type="CDD" id="cd02603">
    <property type="entry name" value="HAD_sEH-N_like"/>
    <property type="match status" value="1"/>
</dbReference>
<dbReference type="InterPro" id="IPR023214">
    <property type="entry name" value="HAD_sf"/>
</dbReference>
<proteinExistence type="predicted"/>
<gene>
    <name evidence="1" type="ORF">FDP25_10370</name>
</gene>
<dbReference type="PANTHER" id="PTHR43611">
    <property type="entry name" value="ALPHA-D-GLUCOSE 1-PHOSPHATE PHOSPHATASE"/>
    <property type="match status" value="1"/>
</dbReference>
<comment type="caution">
    <text evidence="1">The sequence shown here is derived from an EMBL/GenBank/DDBJ whole genome shotgun (WGS) entry which is preliminary data.</text>
</comment>
<dbReference type="NCBIfam" id="TIGR01509">
    <property type="entry name" value="HAD-SF-IA-v3"/>
    <property type="match status" value="1"/>
</dbReference>
<dbReference type="OrthoDB" id="9807742at2"/>
<dbReference type="Pfam" id="PF00702">
    <property type="entry name" value="Hydrolase"/>
    <property type="match status" value="1"/>
</dbReference>
<accession>A0A844CYX8</accession>
<dbReference type="InterPro" id="IPR036412">
    <property type="entry name" value="HAD-like_sf"/>
</dbReference>
<dbReference type="EMBL" id="SZWE01000001">
    <property type="protein sequence ID" value="MRU15830.1"/>
    <property type="molecule type" value="Genomic_DNA"/>
</dbReference>
<dbReference type="Proteomes" id="UP000564704">
    <property type="component" value="Unassembled WGS sequence"/>
</dbReference>
<name>A0A844CYX8_9RHOB</name>
<reference evidence="1 2" key="1">
    <citation type="submission" date="2019-05" db="EMBL/GenBank/DDBJ databases">
        <title>Roseovarius bejariae sp. nov., a moderately halophylic bacterium isolated from a saline soil in Rambla Salada (Murcia).</title>
        <authorList>
            <person name="Castro D.J."/>
            <person name="Gomez-Altuve A."/>
            <person name="Reina J.C."/>
            <person name="Rodriguez M."/>
            <person name="Sampedro I."/>
            <person name="Llamas I."/>
            <person name="Martinez-Checa F."/>
        </authorList>
    </citation>
    <scope>NUCLEOTIDE SEQUENCE [LARGE SCALE GENOMIC DNA]</scope>
    <source>
        <strain evidence="1 2">A21</strain>
    </source>
</reference>
<organism evidence="1 2">
    <name type="scientific">Roseovarius bejariae</name>
    <dbReference type="NCBI Taxonomy" id="2576383"/>
    <lineage>
        <taxon>Bacteria</taxon>
        <taxon>Pseudomonadati</taxon>
        <taxon>Pseudomonadota</taxon>
        <taxon>Alphaproteobacteria</taxon>
        <taxon>Rhodobacterales</taxon>
        <taxon>Roseobacteraceae</taxon>
        <taxon>Roseovarius</taxon>
    </lineage>
</organism>
<sequence>MPINAVIFDIGNVLIEWQPERYFAYHIGEERTRAMFSEVDIHSMMNRIDAGHAFDQVVEGTAQAHADWHDAIMMIRDNWADVASPAIPLSVHLLRQLRTKGIPVFALSNFGAENFPVSVAKYPFLEEFDRHYISGQMGMIKPDAAIYAAVEADCGLSPDTLLFTDDRHDNIAAAQARGWQTHLFDGPEGWAHCLVKQGLLTKDEAQ</sequence>
<dbReference type="AlphaFoldDB" id="A0A844CYX8"/>
<dbReference type="RefSeq" id="WP_154151423.1">
    <property type="nucleotide sequence ID" value="NZ_SZWE01000001.1"/>
</dbReference>
<dbReference type="SFLD" id="SFLDS00003">
    <property type="entry name" value="Haloacid_Dehalogenase"/>
    <property type="match status" value="1"/>
</dbReference>
<evidence type="ECO:0000313" key="2">
    <source>
        <dbReference type="Proteomes" id="UP000564704"/>
    </source>
</evidence>
<dbReference type="SUPFAM" id="SSF56784">
    <property type="entry name" value="HAD-like"/>
    <property type="match status" value="1"/>
</dbReference>
<dbReference type="Gene3D" id="1.10.150.240">
    <property type="entry name" value="Putative phosphatase, domain 2"/>
    <property type="match status" value="1"/>
</dbReference>
<dbReference type="PANTHER" id="PTHR43611:SF3">
    <property type="entry name" value="FLAVIN MONONUCLEOTIDE HYDROLASE 1, CHLOROPLATIC"/>
    <property type="match status" value="1"/>
</dbReference>
<evidence type="ECO:0000313" key="1">
    <source>
        <dbReference type="EMBL" id="MRU15830.1"/>
    </source>
</evidence>
<dbReference type="SFLD" id="SFLDG01129">
    <property type="entry name" value="C1.5:_HAD__Beta-PGM__Phosphata"/>
    <property type="match status" value="1"/>
</dbReference>
<keyword evidence="2" id="KW-1185">Reference proteome</keyword>
<dbReference type="PRINTS" id="PR00413">
    <property type="entry name" value="HADHALOGNASE"/>
</dbReference>
<dbReference type="InterPro" id="IPR006439">
    <property type="entry name" value="HAD-SF_hydro_IA"/>
</dbReference>
<protein>
    <submittedName>
        <fullName evidence="1">HAD family phosphatase</fullName>
    </submittedName>
</protein>